<proteinExistence type="predicted"/>
<accession>A0A0F4G4I0</accession>
<dbReference type="Proteomes" id="UP000033647">
    <property type="component" value="Unassembled WGS sequence"/>
</dbReference>
<feature type="signal peptide" evidence="2">
    <location>
        <begin position="1"/>
        <end position="20"/>
    </location>
</feature>
<protein>
    <recommendedName>
        <fullName evidence="5">Secreted protein</fullName>
    </recommendedName>
</protein>
<feature type="chain" id="PRO_5002468360" description="Secreted protein" evidence="2">
    <location>
        <begin position="21"/>
        <end position="178"/>
    </location>
</feature>
<reference evidence="3 4" key="1">
    <citation type="submission" date="2015-03" db="EMBL/GenBank/DDBJ databases">
        <title>RNA-seq based gene annotation and comparative genomics of four Zymoseptoria species reveal species-specific pathogenicity related genes and transposable element activity.</title>
        <authorList>
            <person name="Grandaubert J."/>
            <person name="Bhattacharyya A."/>
            <person name="Stukenbrock E.H."/>
        </authorList>
    </citation>
    <scope>NUCLEOTIDE SEQUENCE [LARGE SCALE GENOMIC DNA]</scope>
    <source>
        <strain evidence="3 4">Zb18110</strain>
    </source>
</reference>
<keyword evidence="4" id="KW-1185">Reference proteome</keyword>
<feature type="compositionally biased region" description="Basic and acidic residues" evidence="1">
    <location>
        <begin position="147"/>
        <end position="166"/>
    </location>
</feature>
<evidence type="ECO:0008006" key="5">
    <source>
        <dbReference type="Google" id="ProtNLM"/>
    </source>
</evidence>
<comment type="caution">
    <text evidence="3">The sequence shown here is derived from an EMBL/GenBank/DDBJ whole genome shotgun (WGS) entry which is preliminary data.</text>
</comment>
<gene>
    <name evidence="3" type="ORF">TI39_contig5882g00004</name>
</gene>
<keyword evidence="2" id="KW-0732">Signal</keyword>
<dbReference type="EMBL" id="LAFY01005837">
    <property type="protein sequence ID" value="KJX92248.1"/>
    <property type="molecule type" value="Genomic_DNA"/>
</dbReference>
<organism evidence="3 4">
    <name type="scientific">Zymoseptoria brevis</name>
    <dbReference type="NCBI Taxonomy" id="1047168"/>
    <lineage>
        <taxon>Eukaryota</taxon>
        <taxon>Fungi</taxon>
        <taxon>Dikarya</taxon>
        <taxon>Ascomycota</taxon>
        <taxon>Pezizomycotina</taxon>
        <taxon>Dothideomycetes</taxon>
        <taxon>Dothideomycetidae</taxon>
        <taxon>Mycosphaerellales</taxon>
        <taxon>Mycosphaerellaceae</taxon>
        <taxon>Zymoseptoria</taxon>
    </lineage>
</organism>
<evidence type="ECO:0000256" key="1">
    <source>
        <dbReference type="SAM" id="MobiDB-lite"/>
    </source>
</evidence>
<name>A0A0F4G4I0_9PEZI</name>
<feature type="region of interest" description="Disordered" evidence="1">
    <location>
        <begin position="140"/>
        <end position="178"/>
    </location>
</feature>
<evidence type="ECO:0000256" key="2">
    <source>
        <dbReference type="SAM" id="SignalP"/>
    </source>
</evidence>
<dbReference type="OrthoDB" id="10270072at2759"/>
<dbReference type="AlphaFoldDB" id="A0A0F4G4I0"/>
<evidence type="ECO:0000313" key="3">
    <source>
        <dbReference type="EMBL" id="KJX92248.1"/>
    </source>
</evidence>
<evidence type="ECO:0000313" key="4">
    <source>
        <dbReference type="Proteomes" id="UP000033647"/>
    </source>
</evidence>
<sequence length="178" mass="20665">MLNLRLVALFVAVLPCTSYSMPMTKWAFALSVMRWKSPDCREALSMEGPTGGVHIRQGDCHTWDDGKNFPSFTYSWEKYTRFQELRSDRACAVLVYEKDECYGHLLAVNDHVNTWKSLGNCWHWEEIPGRSIKLKCRKTGTDPDWEPETHWDYAESENKHEDELDVHGNPVDPYHKAA</sequence>